<feature type="domain" description="Thiamine pyrophosphate enzyme central" evidence="4">
    <location>
        <begin position="202"/>
        <end position="281"/>
    </location>
</feature>
<dbReference type="CDD" id="cd07035">
    <property type="entry name" value="TPP_PYR_POX_like"/>
    <property type="match status" value="1"/>
</dbReference>
<feature type="domain" description="Thiamine pyrophosphate enzyme TPP-binding" evidence="5">
    <location>
        <begin position="397"/>
        <end position="528"/>
    </location>
</feature>
<dbReference type="InterPro" id="IPR012000">
    <property type="entry name" value="Thiamin_PyroP_enz_cen_dom"/>
</dbReference>
<dbReference type="GO" id="GO:0009099">
    <property type="term" value="P:L-valine biosynthetic process"/>
    <property type="evidence" value="ECO:0007669"/>
    <property type="project" value="TreeGrafter"/>
</dbReference>
<dbReference type="Pfam" id="PF00205">
    <property type="entry name" value="TPP_enzyme_M"/>
    <property type="match status" value="1"/>
</dbReference>
<dbReference type="EMBL" id="CAEZWF010000004">
    <property type="protein sequence ID" value="CAB4647265.1"/>
    <property type="molecule type" value="Genomic_DNA"/>
</dbReference>
<dbReference type="EMBL" id="CAEZVW010000004">
    <property type="protein sequence ID" value="CAB4636442.1"/>
    <property type="molecule type" value="Genomic_DNA"/>
</dbReference>
<dbReference type="Pfam" id="PF02775">
    <property type="entry name" value="TPP_enzyme_C"/>
    <property type="match status" value="1"/>
</dbReference>
<dbReference type="Pfam" id="PF02776">
    <property type="entry name" value="TPP_enzyme_N"/>
    <property type="match status" value="1"/>
</dbReference>
<evidence type="ECO:0000259" key="4">
    <source>
        <dbReference type="Pfam" id="PF00205"/>
    </source>
</evidence>
<evidence type="ECO:0000256" key="3">
    <source>
        <dbReference type="RuleBase" id="RU362132"/>
    </source>
</evidence>
<dbReference type="SUPFAM" id="SSF52518">
    <property type="entry name" value="Thiamin diphosphate-binding fold (THDP-binding)"/>
    <property type="match status" value="2"/>
</dbReference>
<sequence>MTINVVNRFAELLKSYGIDRAYGLPGEDHMPMLAALEAAGITYITASNESSAVIMASTDALISGKPGVAIVSMATGVSNAVNGVVHAYMEGAPVLLVSGRWTAARESIVVRQGFDPERLVNPCTKWTVTMRTNDDPAQILVKAIDIATSDRPGPVYIELPDEIGELEVKAINNEISKPLKKRLATWMEVKENRQLEASEFKAISDALSAAKRPAVILCGRYNSVNRATIEKFADKFHAAVFTSPGQKGVINEDHDFFAGSFLNGNPELELLKKADFVLAFNPEGFDILNRAWPQIDKTHAVSAFPLNEWVIPFPIRYEASPEWVLKALVEKASSGKSEWTEKDISEYRTNLVKTLLGTPGKEMSVVEAVYASLQAAPKNVRITADAGFSKPLITILSNSHGPRHFMASNALSTMGFGIPASVGSGMADKDPVLGFMGDGSMLMRATELVVTRYMKNKPVSVVIMDKSLSQIEIKQERRGLNEIGIDLPALSCEVIAKGFGCEGVDVYDTESLSKAVADAFKSGKATLIGAHVDGSDSRRLFDIMRG</sequence>
<dbReference type="InterPro" id="IPR029061">
    <property type="entry name" value="THDP-binding"/>
</dbReference>
<evidence type="ECO:0000313" key="7">
    <source>
        <dbReference type="EMBL" id="CAB4636442.1"/>
    </source>
</evidence>
<dbReference type="GO" id="GO:0000287">
    <property type="term" value="F:magnesium ion binding"/>
    <property type="evidence" value="ECO:0007669"/>
    <property type="project" value="InterPro"/>
</dbReference>
<dbReference type="Gene3D" id="3.40.50.1220">
    <property type="entry name" value="TPP-binding domain"/>
    <property type="match status" value="1"/>
</dbReference>
<dbReference type="InterPro" id="IPR011766">
    <property type="entry name" value="TPP_enzyme_TPP-bd"/>
</dbReference>
<feature type="domain" description="Thiamine pyrophosphate enzyme N-terminal TPP-binding" evidence="6">
    <location>
        <begin position="4"/>
        <end position="107"/>
    </location>
</feature>
<evidence type="ECO:0000256" key="1">
    <source>
        <dbReference type="ARBA" id="ARBA00007812"/>
    </source>
</evidence>
<evidence type="ECO:0000313" key="8">
    <source>
        <dbReference type="EMBL" id="CAB4647265.1"/>
    </source>
</evidence>
<dbReference type="GO" id="GO:0030976">
    <property type="term" value="F:thiamine pyrophosphate binding"/>
    <property type="evidence" value="ECO:0007669"/>
    <property type="project" value="InterPro"/>
</dbReference>
<proteinExistence type="inferred from homology"/>
<dbReference type="GO" id="GO:0050660">
    <property type="term" value="F:flavin adenine dinucleotide binding"/>
    <property type="evidence" value="ECO:0007669"/>
    <property type="project" value="TreeGrafter"/>
</dbReference>
<reference evidence="7" key="1">
    <citation type="submission" date="2020-05" db="EMBL/GenBank/DDBJ databases">
        <authorList>
            <person name="Chiriac C."/>
            <person name="Salcher M."/>
            <person name="Ghai R."/>
            <person name="Kavagutti S V."/>
        </authorList>
    </citation>
    <scope>NUCLEOTIDE SEQUENCE</scope>
</reference>
<dbReference type="PANTHER" id="PTHR18968:SF13">
    <property type="entry name" value="ACETOLACTATE SYNTHASE CATALYTIC SUBUNIT, MITOCHONDRIAL"/>
    <property type="match status" value="1"/>
</dbReference>
<name>A0A6J6JGW1_9ZZZZ</name>
<comment type="similarity">
    <text evidence="1 3">Belongs to the TPP enzyme family.</text>
</comment>
<organism evidence="7">
    <name type="scientific">freshwater metagenome</name>
    <dbReference type="NCBI Taxonomy" id="449393"/>
    <lineage>
        <taxon>unclassified sequences</taxon>
        <taxon>metagenomes</taxon>
        <taxon>ecological metagenomes</taxon>
    </lineage>
</organism>
<evidence type="ECO:0000259" key="5">
    <source>
        <dbReference type="Pfam" id="PF02775"/>
    </source>
</evidence>
<dbReference type="InterPro" id="IPR029035">
    <property type="entry name" value="DHS-like_NAD/FAD-binding_dom"/>
</dbReference>
<keyword evidence="2 3" id="KW-0786">Thiamine pyrophosphate</keyword>
<accession>A0A6J6JGW1</accession>
<dbReference type="EMBL" id="CAEZWK010000005">
    <property type="protein sequence ID" value="CAB4648590.1"/>
    <property type="molecule type" value="Genomic_DNA"/>
</dbReference>
<dbReference type="SUPFAM" id="SSF52467">
    <property type="entry name" value="DHS-like NAD/FAD-binding domain"/>
    <property type="match status" value="1"/>
</dbReference>
<dbReference type="Gene3D" id="3.40.50.970">
    <property type="match status" value="2"/>
</dbReference>
<evidence type="ECO:0000256" key="2">
    <source>
        <dbReference type="ARBA" id="ARBA00023052"/>
    </source>
</evidence>
<dbReference type="AlphaFoldDB" id="A0A6J6JGW1"/>
<dbReference type="GO" id="GO:0005948">
    <property type="term" value="C:acetolactate synthase complex"/>
    <property type="evidence" value="ECO:0007669"/>
    <property type="project" value="TreeGrafter"/>
</dbReference>
<dbReference type="InterPro" id="IPR012001">
    <property type="entry name" value="Thiamin_PyroP_enz_TPP-bd_dom"/>
</dbReference>
<gene>
    <name evidence="7" type="ORF">UFOPK2157_00243</name>
    <name evidence="8" type="ORF">UFOPK2228_00338</name>
    <name evidence="9" type="ORF">UFOPK2245_00398</name>
</gene>
<evidence type="ECO:0000259" key="6">
    <source>
        <dbReference type="Pfam" id="PF02776"/>
    </source>
</evidence>
<dbReference type="InterPro" id="IPR045229">
    <property type="entry name" value="TPP_enz"/>
</dbReference>
<evidence type="ECO:0000313" key="9">
    <source>
        <dbReference type="EMBL" id="CAB4648590.1"/>
    </source>
</evidence>
<dbReference type="GO" id="GO:0009097">
    <property type="term" value="P:isoleucine biosynthetic process"/>
    <property type="evidence" value="ECO:0007669"/>
    <property type="project" value="TreeGrafter"/>
</dbReference>
<dbReference type="PANTHER" id="PTHR18968">
    <property type="entry name" value="THIAMINE PYROPHOSPHATE ENZYMES"/>
    <property type="match status" value="1"/>
</dbReference>
<protein>
    <submittedName>
        <fullName evidence="7">Unannotated protein</fullName>
    </submittedName>
</protein>
<dbReference type="GO" id="GO:0003984">
    <property type="term" value="F:acetolactate synthase activity"/>
    <property type="evidence" value="ECO:0007669"/>
    <property type="project" value="TreeGrafter"/>
</dbReference>